<name>A0A0V1MNZ3_9BILA</name>
<accession>A0A0V1MNZ3</accession>
<evidence type="ECO:0000313" key="2">
    <source>
        <dbReference type="Proteomes" id="UP000054843"/>
    </source>
</evidence>
<comment type="caution">
    <text evidence="1">The sequence shown here is derived from an EMBL/GenBank/DDBJ whole genome shotgun (WGS) entry which is preliminary data.</text>
</comment>
<reference evidence="1 2" key="1">
    <citation type="submission" date="2015-01" db="EMBL/GenBank/DDBJ databases">
        <title>Evolution of Trichinella species and genotypes.</title>
        <authorList>
            <person name="Korhonen P.K."/>
            <person name="Edoardo P."/>
            <person name="Giuseppe L.R."/>
            <person name="Gasser R.B."/>
        </authorList>
    </citation>
    <scope>NUCLEOTIDE SEQUENCE [LARGE SCALE GENOMIC DNA]</scope>
    <source>
        <strain evidence="1">ISS1980</strain>
    </source>
</reference>
<protein>
    <submittedName>
        <fullName evidence="1">Uncharacterized protein</fullName>
    </submittedName>
</protein>
<sequence>MQTLIVENFAMKGREQKQNLLRVKMHSFKPAFLKHWDFQAVLLPGCCTRDLTVNNQLIRRNQCSVQY</sequence>
<proteinExistence type="predicted"/>
<dbReference type="Proteomes" id="UP000054843">
    <property type="component" value="Unassembled WGS sequence"/>
</dbReference>
<dbReference type="EMBL" id="JYDO01000065">
    <property type="protein sequence ID" value="KRZ73308.1"/>
    <property type="molecule type" value="Genomic_DNA"/>
</dbReference>
<evidence type="ECO:0000313" key="1">
    <source>
        <dbReference type="EMBL" id="KRZ73308.1"/>
    </source>
</evidence>
<organism evidence="1 2">
    <name type="scientific">Trichinella papuae</name>
    <dbReference type="NCBI Taxonomy" id="268474"/>
    <lineage>
        <taxon>Eukaryota</taxon>
        <taxon>Metazoa</taxon>
        <taxon>Ecdysozoa</taxon>
        <taxon>Nematoda</taxon>
        <taxon>Enoplea</taxon>
        <taxon>Dorylaimia</taxon>
        <taxon>Trichinellida</taxon>
        <taxon>Trichinellidae</taxon>
        <taxon>Trichinella</taxon>
    </lineage>
</organism>
<gene>
    <name evidence="1" type="ORF">T10_2414</name>
</gene>
<dbReference type="AlphaFoldDB" id="A0A0V1MNZ3"/>
<keyword evidence="2" id="KW-1185">Reference proteome</keyword>